<dbReference type="PROSITE" id="PS51257">
    <property type="entry name" value="PROKAR_LIPOPROTEIN"/>
    <property type="match status" value="1"/>
</dbReference>
<feature type="binding site" evidence="8">
    <location>
        <position position="57"/>
    </location>
    <ligand>
        <name>Zn(2+)</name>
        <dbReference type="ChEBI" id="CHEBI:29105"/>
        <label>2</label>
    </ligand>
</feature>
<keyword evidence="3 8" id="KW-0479">Metal-binding</keyword>
<sequence length="465" mass="50258">MKFSAPAVKFGRLASSIAAALVLSACANQPATDGSTAAANATATSSGAPNIIFMIGDGMGFEYISAYRYAMSELGAGELAATPFDDLLTGAATTYPDDDTWVTDSAASATALATGVKSYNGAIGIDAQKNPQQTLMEKAREHGWGTGAVATVQVNHATPASFFTHHPSRNQYNEIADSYASQVTNGGWSFDVLLGGGYQYFHRDDKNWLPQLQQQGLSILTDATELDQQQQLPVLGLFADKALPFAIDDKPGRLAHMTSQALRLLTEQSQQTNKPFALMVEGSMIDWCGHANDIACAVHEMADFAAAVQVVREYLAQHPNTLLVITADHSTGGLTLGQGGEYAWHSEQVMGITASLEQMTKQLLQLPREQWRDYLAPILNLPVTEQQWQQLEQVQIDDSLRGRDRQYPLGKVLVQIISEHTRTGWTTTGHTAVDVPVMATGPGADAFRGYLDNTELAQALLQLVR</sequence>
<dbReference type="EMBL" id="QGTT01000003">
    <property type="protein sequence ID" value="PWW14478.1"/>
    <property type="molecule type" value="Genomic_DNA"/>
</dbReference>
<evidence type="ECO:0000256" key="4">
    <source>
        <dbReference type="ARBA" id="ARBA00022801"/>
    </source>
</evidence>
<gene>
    <name evidence="11" type="ORF">DET45_103170</name>
</gene>
<keyword evidence="10" id="KW-0732">Signal</keyword>
<comment type="cofactor">
    <cofactor evidence="8">
        <name>Zn(2+)</name>
        <dbReference type="ChEBI" id="CHEBI:29105"/>
    </cofactor>
    <text evidence="8">Binds 2 Zn(2+) ions.</text>
</comment>
<feature type="binding site" evidence="8">
    <location>
        <position position="329"/>
    </location>
    <ligand>
        <name>Zn(2+)</name>
        <dbReference type="ChEBI" id="CHEBI:29105"/>
        <label>2</label>
    </ligand>
</feature>
<keyword evidence="6 8" id="KW-0460">Magnesium</keyword>
<dbReference type="RefSeq" id="WP_110075369.1">
    <property type="nucleotide sequence ID" value="NZ_QGTT01000003.1"/>
</dbReference>
<feature type="binding site" evidence="8">
    <location>
        <position position="430"/>
    </location>
    <ligand>
        <name>Zn(2+)</name>
        <dbReference type="ChEBI" id="CHEBI:29105"/>
        <label>2</label>
    </ligand>
</feature>
<evidence type="ECO:0000256" key="9">
    <source>
        <dbReference type="RuleBase" id="RU003946"/>
    </source>
</evidence>
<dbReference type="GO" id="GO:0046872">
    <property type="term" value="F:metal ion binding"/>
    <property type="evidence" value="ECO:0007669"/>
    <property type="project" value="UniProtKB-KW"/>
</dbReference>
<dbReference type="InterPro" id="IPR001952">
    <property type="entry name" value="Alkaline_phosphatase"/>
</dbReference>
<comment type="cofactor">
    <cofactor evidence="8">
        <name>Mg(2+)</name>
        <dbReference type="ChEBI" id="CHEBI:18420"/>
    </cofactor>
    <text evidence="8">Binds 1 Mg(2+) ion.</text>
</comment>
<feature type="active site" description="Phosphoserine intermediate" evidence="7">
    <location>
        <position position="105"/>
    </location>
</feature>
<dbReference type="SMART" id="SM00098">
    <property type="entry name" value="alkPPc"/>
    <property type="match status" value="1"/>
</dbReference>
<dbReference type="Gene3D" id="3.40.720.10">
    <property type="entry name" value="Alkaline Phosphatase, subunit A"/>
    <property type="match status" value="1"/>
</dbReference>
<evidence type="ECO:0000256" key="5">
    <source>
        <dbReference type="ARBA" id="ARBA00022833"/>
    </source>
</evidence>
<feature type="signal peptide" evidence="10">
    <location>
        <begin position="1"/>
        <end position="27"/>
    </location>
</feature>
<keyword evidence="4" id="KW-0378">Hydrolase</keyword>
<evidence type="ECO:0000256" key="8">
    <source>
        <dbReference type="PIRSR" id="PIRSR601952-2"/>
    </source>
</evidence>
<dbReference type="PANTHER" id="PTHR11596">
    <property type="entry name" value="ALKALINE PHOSPHATASE"/>
    <property type="match status" value="1"/>
</dbReference>
<dbReference type="GO" id="GO:0004035">
    <property type="term" value="F:alkaline phosphatase activity"/>
    <property type="evidence" value="ECO:0007669"/>
    <property type="project" value="TreeGrafter"/>
</dbReference>
<comment type="caution">
    <text evidence="11">The sequence shown here is derived from an EMBL/GenBank/DDBJ whole genome shotgun (WGS) entry which is preliminary data.</text>
</comment>
<dbReference type="Pfam" id="PF00245">
    <property type="entry name" value="Alk_phosphatase"/>
    <property type="match status" value="1"/>
</dbReference>
<evidence type="ECO:0000256" key="3">
    <source>
        <dbReference type="ARBA" id="ARBA00022723"/>
    </source>
</evidence>
<feature type="binding site" evidence="8">
    <location>
        <position position="57"/>
    </location>
    <ligand>
        <name>Mg(2+)</name>
        <dbReference type="ChEBI" id="CHEBI:18420"/>
    </ligand>
</feature>
<keyword evidence="2" id="KW-0597">Phosphoprotein</keyword>
<evidence type="ECO:0000256" key="1">
    <source>
        <dbReference type="ARBA" id="ARBA00005984"/>
    </source>
</evidence>
<dbReference type="CDD" id="cd16012">
    <property type="entry name" value="ALP"/>
    <property type="match status" value="1"/>
</dbReference>
<keyword evidence="12" id="KW-1185">Reference proteome</keyword>
<evidence type="ECO:0000256" key="2">
    <source>
        <dbReference type="ARBA" id="ARBA00022553"/>
    </source>
</evidence>
<feature type="binding site" evidence="8">
    <location>
        <position position="290"/>
    </location>
    <ligand>
        <name>Zn(2+)</name>
        <dbReference type="ChEBI" id="CHEBI:29105"/>
        <label>2</label>
    </ligand>
</feature>
<evidence type="ECO:0000256" key="6">
    <source>
        <dbReference type="ARBA" id="ARBA00022842"/>
    </source>
</evidence>
<dbReference type="PROSITE" id="PS00123">
    <property type="entry name" value="ALKALINE_PHOSPHATASE"/>
    <property type="match status" value="1"/>
</dbReference>
<dbReference type="OrthoDB" id="9794455at2"/>
<dbReference type="AlphaFoldDB" id="A0A317QBA6"/>
<dbReference type="PANTHER" id="PTHR11596:SF5">
    <property type="entry name" value="ALKALINE PHOSPHATASE"/>
    <property type="match status" value="1"/>
</dbReference>
<dbReference type="PRINTS" id="PR00113">
    <property type="entry name" value="ALKPHPHTASE"/>
</dbReference>
<proteinExistence type="inferred from homology"/>
<evidence type="ECO:0000256" key="7">
    <source>
        <dbReference type="PIRSR" id="PIRSR601952-1"/>
    </source>
</evidence>
<feature type="binding site" evidence="8">
    <location>
        <position position="281"/>
    </location>
    <ligand>
        <name>Mg(2+)</name>
        <dbReference type="ChEBI" id="CHEBI:18420"/>
    </ligand>
</feature>
<feature type="binding site" evidence="8">
    <location>
        <position position="158"/>
    </location>
    <ligand>
        <name>Mg(2+)</name>
        <dbReference type="ChEBI" id="CHEBI:18420"/>
    </ligand>
</feature>
<evidence type="ECO:0000256" key="10">
    <source>
        <dbReference type="SAM" id="SignalP"/>
    </source>
</evidence>
<protein>
    <submittedName>
        <fullName evidence="11">Alkaline phosphatase</fullName>
    </submittedName>
</protein>
<dbReference type="Proteomes" id="UP000246964">
    <property type="component" value="Unassembled WGS sequence"/>
</dbReference>
<feature type="binding site" evidence="8">
    <location>
        <position position="328"/>
    </location>
    <ligand>
        <name>Zn(2+)</name>
        <dbReference type="ChEBI" id="CHEBI:29105"/>
        <label>2</label>
    </ligand>
</feature>
<evidence type="ECO:0000313" key="11">
    <source>
        <dbReference type="EMBL" id="PWW14478.1"/>
    </source>
</evidence>
<reference evidence="11 12" key="1">
    <citation type="submission" date="2018-05" db="EMBL/GenBank/DDBJ databases">
        <title>Freshwater and sediment microbial communities from various areas in North America, analyzing microbe dynamics in response to fracking.</title>
        <authorList>
            <person name="Lamendella R."/>
        </authorList>
    </citation>
    <scope>NUCLEOTIDE SEQUENCE [LARGE SCALE GENOMIC DNA]</scope>
    <source>
        <strain evidence="11 12">125B1</strain>
    </source>
</reference>
<dbReference type="InterPro" id="IPR017850">
    <property type="entry name" value="Alkaline_phosphatase_core_sf"/>
</dbReference>
<dbReference type="InterPro" id="IPR018299">
    <property type="entry name" value="Alkaline_phosphatase_AS"/>
</dbReference>
<feature type="binding site" evidence="8">
    <location>
        <position position="286"/>
    </location>
    <ligand>
        <name>Zn(2+)</name>
        <dbReference type="ChEBI" id="CHEBI:29105"/>
        <label>2</label>
    </ligand>
</feature>
<dbReference type="SUPFAM" id="SSF53649">
    <property type="entry name" value="Alkaline phosphatase-like"/>
    <property type="match status" value="1"/>
</dbReference>
<name>A0A317QBA6_9GAMM</name>
<accession>A0A317QBA6</accession>
<feature type="chain" id="PRO_5016363910" evidence="10">
    <location>
        <begin position="28"/>
        <end position="465"/>
    </location>
</feature>
<keyword evidence="5 8" id="KW-0862">Zinc</keyword>
<evidence type="ECO:0000313" key="12">
    <source>
        <dbReference type="Proteomes" id="UP000246964"/>
    </source>
</evidence>
<comment type="similarity">
    <text evidence="1 9">Belongs to the alkaline phosphatase family.</text>
</comment>
<dbReference type="Gene3D" id="1.10.60.40">
    <property type="match status" value="1"/>
</dbReference>
<feature type="binding site" evidence="8">
    <location>
        <position position="156"/>
    </location>
    <ligand>
        <name>Mg(2+)</name>
        <dbReference type="ChEBI" id="CHEBI:18420"/>
    </ligand>
</feature>
<organism evidence="11 12">
    <name type="scientific">Pseudidiomarina maritima</name>
    <dbReference type="NCBI Taxonomy" id="519453"/>
    <lineage>
        <taxon>Bacteria</taxon>
        <taxon>Pseudomonadati</taxon>
        <taxon>Pseudomonadota</taxon>
        <taxon>Gammaproteobacteria</taxon>
        <taxon>Alteromonadales</taxon>
        <taxon>Idiomarinaceae</taxon>
        <taxon>Pseudidiomarina</taxon>
    </lineage>
</organism>